<feature type="region of interest" description="Disordered" evidence="2">
    <location>
        <begin position="28"/>
        <end position="49"/>
    </location>
</feature>
<sequence>MPPSPRDRETHGSERPLLSHCLEMEQDLSTTNSVSHQSDNSCSRDHYSSLVTTDPGSSLTLLLANNNNKNTIGSTSTTATHTQPTSIMSAKEEESSSSPAFAAPPYRHLVLPSDTLTGLCLAYGVSKQALQRANPGCCVSSDGLRLTVQPGDRLNIPHQKKKKLGNDVRVAIRQNVDSHEYKLASVLGQIPGLTTCQVERYLKSGHGKVDEAVRLAQADQARRQQTEREWQEKERQRKQDALEIQRILLEQRRQARRAATHDNHHLNNNNTDTELTRLTGGSHDSHNNHSDSHGSLFLDQPVDDNDETEKKNCVNHSCLAGCYACLGLVIFEWIRLSIHIV</sequence>
<evidence type="ECO:0000256" key="2">
    <source>
        <dbReference type="SAM" id="MobiDB-lite"/>
    </source>
</evidence>
<feature type="compositionally biased region" description="Low complexity" evidence="2">
    <location>
        <begin position="266"/>
        <end position="282"/>
    </location>
</feature>
<accession>A0A7S3P5A5</accession>
<organism evidence="4">
    <name type="scientific">Amphora coffeiformis</name>
    <dbReference type="NCBI Taxonomy" id="265554"/>
    <lineage>
        <taxon>Eukaryota</taxon>
        <taxon>Sar</taxon>
        <taxon>Stramenopiles</taxon>
        <taxon>Ochrophyta</taxon>
        <taxon>Bacillariophyta</taxon>
        <taxon>Bacillariophyceae</taxon>
        <taxon>Bacillariophycidae</taxon>
        <taxon>Thalassiophysales</taxon>
        <taxon>Catenulaceae</taxon>
        <taxon>Amphora</taxon>
    </lineage>
</organism>
<feature type="compositionally biased region" description="Basic and acidic residues" evidence="2">
    <location>
        <begin position="283"/>
        <end position="292"/>
    </location>
</feature>
<gene>
    <name evidence="4" type="ORF">ACOF00016_LOCUS4039</name>
</gene>
<evidence type="ECO:0000313" key="4">
    <source>
        <dbReference type="EMBL" id="CAE0406113.1"/>
    </source>
</evidence>
<dbReference type="InterPro" id="IPR018392">
    <property type="entry name" value="LysM"/>
</dbReference>
<feature type="compositionally biased region" description="Basic and acidic residues" evidence="2">
    <location>
        <begin position="254"/>
        <end position="265"/>
    </location>
</feature>
<dbReference type="InterPro" id="IPR036779">
    <property type="entry name" value="LysM_dom_sf"/>
</dbReference>
<evidence type="ECO:0000259" key="3">
    <source>
        <dbReference type="PROSITE" id="PS51782"/>
    </source>
</evidence>
<dbReference type="Gene3D" id="3.10.350.10">
    <property type="entry name" value="LysM domain"/>
    <property type="match status" value="1"/>
</dbReference>
<dbReference type="EMBL" id="HBIM01004721">
    <property type="protein sequence ID" value="CAE0406113.1"/>
    <property type="molecule type" value="Transcribed_RNA"/>
</dbReference>
<evidence type="ECO:0000256" key="1">
    <source>
        <dbReference type="SAM" id="Coils"/>
    </source>
</evidence>
<reference evidence="4" key="1">
    <citation type="submission" date="2021-01" db="EMBL/GenBank/DDBJ databases">
        <authorList>
            <person name="Corre E."/>
            <person name="Pelletier E."/>
            <person name="Niang G."/>
            <person name="Scheremetjew M."/>
            <person name="Finn R."/>
            <person name="Kale V."/>
            <person name="Holt S."/>
            <person name="Cochrane G."/>
            <person name="Meng A."/>
            <person name="Brown T."/>
            <person name="Cohen L."/>
        </authorList>
    </citation>
    <scope>NUCLEOTIDE SEQUENCE</scope>
    <source>
        <strain evidence="4">CCMP127</strain>
    </source>
</reference>
<feature type="compositionally biased region" description="Polar residues" evidence="2">
    <location>
        <begin position="28"/>
        <end position="41"/>
    </location>
</feature>
<dbReference type="PROSITE" id="PS51782">
    <property type="entry name" value="LYSM"/>
    <property type="match status" value="1"/>
</dbReference>
<feature type="coiled-coil region" evidence="1">
    <location>
        <begin position="209"/>
        <end position="236"/>
    </location>
</feature>
<dbReference type="Pfam" id="PF01476">
    <property type="entry name" value="LysM"/>
    <property type="match status" value="1"/>
</dbReference>
<dbReference type="CDD" id="cd00118">
    <property type="entry name" value="LysM"/>
    <property type="match status" value="1"/>
</dbReference>
<dbReference type="AlphaFoldDB" id="A0A7S3P5A5"/>
<protein>
    <recommendedName>
        <fullName evidence="3">LysM domain-containing protein</fullName>
    </recommendedName>
</protein>
<keyword evidence="1" id="KW-0175">Coiled coil</keyword>
<proteinExistence type="predicted"/>
<feature type="domain" description="LysM" evidence="3">
    <location>
        <begin position="106"/>
        <end position="156"/>
    </location>
</feature>
<feature type="region of interest" description="Disordered" evidence="2">
    <location>
        <begin position="254"/>
        <end position="303"/>
    </location>
</feature>
<name>A0A7S3P5A5_9STRA</name>